<reference evidence="1 2" key="2">
    <citation type="submission" date="2019-09" db="EMBL/GenBank/DDBJ databases">
        <authorList>
            <person name="Jin C."/>
        </authorList>
    </citation>
    <scope>NUCLEOTIDE SEQUENCE [LARGE SCALE GENOMIC DNA]</scope>
    <source>
        <strain evidence="1 2">AN110305</strain>
    </source>
</reference>
<protein>
    <submittedName>
        <fullName evidence="1">Sulfur carrier protein ThiS</fullName>
    </submittedName>
</protein>
<dbReference type="Proteomes" id="UP000323454">
    <property type="component" value="Unassembled WGS sequence"/>
</dbReference>
<dbReference type="OrthoDB" id="163636at2"/>
<evidence type="ECO:0000313" key="2">
    <source>
        <dbReference type="Proteomes" id="UP000323454"/>
    </source>
</evidence>
<sequence length="66" mass="6725">MRARVNGEHRDLAEGITVAAVLDELGAPPSGVAVAVDGEIVPRAAWPTTPLHEDAAVEVLTAVQGG</sequence>
<dbReference type="InterPro" id="IPR010035">
    <property type="entry name" value="Thi_S"/>
</dbReference>
<dbReference type="NCBIfam" id="TIGR01683">
    <property type="entry name" value="thiS"/>
    <property type="match status" value="1"/>
</dbReference>
<dbReference type="Gene3D" id="3.10.20.30">
    <property type="match status" value="1"/>
</dbReference>
<dbReference type="InterPro" id="IPR016155">
    <property type="entry name" value="Mopterin_synth/thiamin_S_b"/>
</dbReference>
<dbReference type="InterPro" id="IPR012675">
    <property type="entry name" value="Beta-grasp_dom_sf"/>
</dbReference>
<gene>
    <name evidence="1" type="primary">thiS</name>
    <name evidence="1" type="ORF">F0L68_14220</name>
</gene>
<name>A0A5B2XI60_9PSEU</name>
<organism evidence="1 2">
    <name type="scientific">Solihabitans fulvus</name>
    <dbReference type="NCBI Taxonomy" id="1892852"/>
    <lineage>
        <taxon>Bacteria</taxon>
        <taxon>Bacillati</taxon>
        <taxon>Actinomycetota</taxon>
        <taxon>Actinomycetes</taxon>
        <taxon>Pseudonocardiales</taxon>
        <taxon>Pseudonocardiaceae</taxon>
        <taxon>Solihabitans</taxon>
    </lineage>
</organism>
<dbReference type="PANTHER" id="PTHR34472:SF1">
    <property type="entry name" value="SULFUR CARRIER PROTEIN THIS"/>
    <property type="match status" value="1"/>
</dbReference>
<dbReference type="SUPFAM" id="SSF54285">
    <property type="entry name" value="MoaD/ThiS"/>
    <property type="match status" value="1"/>
</dbReference>
<proteinExistence type="predicted"/>
<evidence type="ECO:0000313" key="1">
    <source>
        <dbReference type="EMBL" id="KAA2262412.1"/>
    </source>
</evidence>
<dbReference type="Pfam" id="PF02597">
    <property type="entry name" value="ThiS"/>
    <property type="match status" value="1"/>
</dbReference>
<keyword evidence="2" id="KW-1185">Reference proteome</keyword>
<reference evidence="1 2" key="1">
    <citation type="submission" date="2019-09" db="EMBL/GenBank/DDBJ databases">
        <title>Goodfellowia gen. nov., a new genus of the Pseudonocardineae related to Actinoalloteichus, containing Goodfellowia coeruleoviolacea gen. nov., comb. nov. gen. nov., comb. nov.</title>
        <authorList>
            <person name="Labeda D."/>
        </authorList>
    </citation>
    <scope>NUCLEOTIDE SEQUENCE [LARGE SCALE GENOMIC DNA]</scope>
    <source>
        <strain evidence="1 2">AN110305</strain>
    </source>
</reference>
<dbReference type="PANTHER" id="PTHR34472">
    <property type="entry name" value="SULFUR CARRIER PROTEIN THIS"/>
    <property type="match status" value="1"/>
</dbReference>
<dbReference type="CDD" id="cd00565">
    <property type="entry name" value="Ubl_ThiS"/>
    <property type="match status" value="1"/>
</dbReference>
<dbReference type="RefSeq" id="WP_149849994.1">
    <property type="nucleotide sequence ID" value="NZ_VUOB01000022.1"/>
</dbReference>
<accession>A0A5B2XI60</accession>
<dbReference type="AlphaFoldDB" id="A0A5B2XI60"/>
<dbReference type="InterPro" id="IPR003749">
    <property type="entry name" value="ThiS/MoaD-like"/>
</dbReference>
<dbReference type="EMBL" id="VUOB01000022">
    <property type="protein sequence ID" value="KAA2262412.1"/>
    <property type="molecule type" value="Genomic_DNA"/>
</dbReference>
<comment type="caution">
    <text evidence="1">The sequence shown here is derived from an EMBL/GenBank/DDBJ whole genome shotgun (WGS) entry which is preliminary data.</text>
</comment>